<evidence type="ECO:0000256" key="4">
    <source>
        <dbReference type="ARBA" id="ARBA00022490"/>
    </source>
</evidence>
<evidence type="ECO:0000313" key="10">
    <source>
        <dbReference type="Proteomes" id="UP000034471"/>
    </source>
</evidence>
<dbReference type="HAMAP" id="MF_01114">
    <property type="entry name" value="RecX"/>
    <property type="match status" value="1"/>
</dbReference>
<feature type="domain" description="RecX first three-helical" evidence="8">
    <location>
        <begin position="13"/>
        <end position="54"/>
    </location>
</feature>
<evidence type="ECO:0000256" key="3">
    <source>
        <dbReference type="ARBA" id="ARBA00018111"/>
    </source>
</evidence>
<comment type="similarity">
    <text evidence="2 5">Belongs to the RecX family.</text>
</comment>
<dbReference type="AlphaFoldDB" id="A0A0G0H9V2"/>
<dbReference type="InterPro" id="IPR036388">
    <property type="entry name" value="WH-like_DNA-bd_sf"/>
</dbReference>
<protein>
    <recommendedName>
        <fullName evidence="3 5">Regulatory protein RecX</fullName>
    </recommendedName>
</protein>
<dbReference type="STRING" id="1618481.US54_C0001G0042"/>
<dbReference type="InterPro" id="IPR053925">
    <property type="entry name" value="RecX_HTH_3rd"/>
</dbReference>
<dbReference type="PANTHER" id="PTHR33602:SF1">
    <property type="entry name" value="REGULATORY PROTEIN RECX FAMILY PROTEIN"/>
    <property type="match status" value="1"/>
</dbReference>
<accession>A0A0G0H9V2</accession>
<reference evidence="9 10" key="1">
    <citation type="journal article" date="2015" name="Nature">
        <title>rRNA introns, odd ribosomes, and small enigmatic genomes across a large radiation of phyla.</title>
        <authorList>
            <person name="Brown C.T."/>
            <person name="Hug L.A."/>
            <person name="Thomas B.C."/>
            <person name="Sharon I."/>
            <person name="Castelle C.J."/>
            <person name="Singh A."/>
            <person name="Wilkins M.J."/>
            <person name="Williams K.H."/>
            <person name="Banfield J.F."/>
        </authorList>
    </citation>
    <scope>NUCLEOTIDE SEQUENCE [LARGE SCALE GENOMIC DNA]</scope>
</reference>
<dbReference type="EMBL" id="LBTJ01000001">
    <property type="protein sequence ID" value="KKQ38917.1"/>
    <property type="molecule type" value="Genomic_DNA"/>
</dbReference>
<comment type="subcellular location">
    <subcellularLocation>
        <location evidence="1 5">Cytoplasm</location>
    </subcellularLocation>
</comment>
<dbReference type="Gene3D" id="1.10.10.10">
    <property type="entry name" value="Winged helix-like DNA-binding domain superfamily/Winged helix DNA-binding domain"/>
    <property type="match status" value="3"/>
</dbReference>
<dbReference type="Pfam" id="PF02631">
    <property type="entry name" value="RecX_HTH2"/>
    <property type="match status" value="1"/>
</dbReference>
<dbReference type="GO" id="GO:0005737">
    <property type="term" value="C:cytoplasm"/>
    <property type="evidence" value="ECO:0007669"/>
    <property type="project" value="UniProtKB-SubCell"/>
</dbReference>
<keyword evidence="4 5" id="KW-0963">Cytoplasm</keyword>
<dbReference type="GO" id="GO:0006282">
    <property type="term" value="P:regulation of DNA repair"/>
    <property type="evidence" value="ECO:0007669"/>
    <property type="project" value="UniProtKB-UniRule"/>
</dbReference>
<evidence type="ECO:0000256" key="2">
    <source>
        <dbReference type="ARBA" id="ARBA00009695"/>
    </source>
</evidence>
<evidence type="ECO:0000259" key="7">
    <source>
        <dbReference type="Pfam" id="PF21981"/>
    </source>
</evidence>
<dbReference type="Pfam" id="PF21982">
    <property type="entry name" value="RecX_HTH1"/>
    <property type="match status" value="1"/>
</dbReference>
<evidence type="ECO:0000313" key="9">
    <source>
        <dbReference type="EMBL" id="KKQ38917.1"/>
    </source>
</evidence>
<evidence type="ECO:0000256" key="5">
    <source>
        <dbReference type="HAMAP-Rule" id="MF_01114"/>
    </source>
</evidence>
<evidence type="ECO:0000256" key="1">
    <source>
        <dbReference type="ARBA" id="ARBA00004496"/>
    </source>
</evidence>
<dbReference type="Proteomes" id="UP000034471">
    <property type="component" value="Unassembled WGS sequence"/>
</dbReference>
<proteinExistence type="inferred from homology"/>
<sequence length="162" mass="19321">MNQRQKQVQILIEKALFYLRFRARSEQEMRQYLQKKSQTYRFDEENIKDTIDHLIKHKYIDDNKFAQAYVRSRTYINPKGNYAIIQELLQKGIKKKIIDLALQTSEIDEYSRALSVLKKKNNSLAPLPAHQKKARALAHLQRRGFSYDTAIQAYKQYFNTTF</sequence>
<dbReference type="InterPro" id="IPR003783">
    <property type="entry name" value="Regulatory_RecX"/>
</dbReference>
<feature type="domain" description="RecX second three-helical" evidence="6">
    <location>
        <begin position="61"/>
        <end position="102"/>
    </location>
</feature>
<comment type="caution">
    <text evidence="9">The sequence shown here is derived from an EMBL/GenBank/DDBJ whole genome shotgun (WGS) entry which is preliminary data.</text>
</comment>
<dbReference type="PANTHER" id="PTHR33602">
    <property type="entry name" value="REGULATORY PROTEIN RECX FAMILY PROTEIN"/>
    <property type="match status" value="1"/>
</dbReference>
<evidence type="ECO:0000259" key="6">
    <source>
        <dbReference type="Pfam" id="PF02631"/>
    </source>
</evidence>
<feature type="domain" description="RecX third three-helical" evidence="7">
    <location>
        <begin position="108"/>
        <end position="150"/>
    </location>
</feature>
<comment type="function">
    <text evidence="5">Modulates RecA activity.</text>
</comment>
<name>A0A0G0H9V2_9BACT</name>
<evidence type="ECO:0000259" key="8">
    <source>
        <dbReference type="Pfam" id="PF21982"/>
    </source>
</evidence>
<dbReference type="InterPro" id="IPR053926">
    <property type="entry name" value="RecX_HTH_1st"/>
</dbReference>
<dbReference type="InterPro" id="IPR053924">
    <property type="entry name" value="RecX_HTH_2nd"/>
</dbReference>
<dbReference type="Pfam" id="PF21981">
    <property type="entry name" value="RecX_HTH3"/>
    <property type="match status" value="1"/>
</dbReference>
<gene>
    <name evidence="5" type="primary">recX</name>
    <name evidence="9" type="ORF">US54_C0001G0042</name>
</gene>
<organism evidence="9 10">
    <name type="scientific">Candidatus Roizmanbacteria bacterium GW2011_GWA2_37_7</name>
    <dbReference type="NCBI Taxonomy" id="1618481"/>
    <lineage>
        <taxon>Bacteria</taxon>
        <taxon>Candidatus Roizmaniibacteriota</taxon>
    </lineage>
</organism>